<accession>A0ABR1VVA1</accession>
<dbReference type="Proteomes" id="UP001433268">
    <property type="component" value="Unassembled WGS sequence"/>
</dbReference>
<feature type="compositionally biased region" description="Low complexity" evidence="1">
    <location>
        <begin position="97"/>
        <end position="125"/>
    </location>
</feature>
<organism evidence="3 4">
    <name type="scientific">Apiospora hydei</name>
    <dbReference type="NCBI Taxonomy" id="1337664"/>
    <lineage>
        <taxon>Eukaryota</taxon>
        <taxon>Fungi</taxon>
        <taxon>Dikarya</taxon>
        <taxon>Ascomycota</taxon>
        <taxon>Pezizomycotina</taxon>
        <taxon>Sordariomycetes</taxon>
        <taxon>Xylariomycetidae</taxon>
        <taxon>Amphisphaeriales</taxon>
        <taxon>Apiosporaceae</taxon>
        <taxon>Apiospora</taxon>
    </lineage>
</organism>
<dbReference type="RefSeq" id="XP_066666120.1">
    <property type="nucleotide sequence ID" value="XM_066814158.1"/>
</dbReference>
<dbReference type="GeneID" id="92047218"/>
<evidence type="ECO:0000256" key="1">
    <source>
        <dbReference type="SAM" id="MobiDB-lite"/>
    </source>
</evidence>
<feature type="compositionally biased region" description="Gly residues" evidence="1">
    <location>
        <begin position="77"/>
        <end position="96"/>
    </location>
</feature>
<evidence type="ECO:0000256" key="2">
    <source>
        <dbReference type="SAM" id="SignalP"/>
    </source>
</evidence>
<feature type="signal peptide" evidence="2">
    <location>
        <begin position="1"/>
        <end position="18"/>
    </location>
</feature>
<feature type="chain" id="PRO_5047403699" description="Trihydrophobin" evidence="2">
    <location>
        <begin position="19"/>
        <end position="164"/>
    </location>
</feature>
<comment type="caution">
    <text evidence="3">The sequence shown here is derived from an EMBL/GenBank/DDBJ whole genome shotgun (WGS) entry which is preliminary data.</text>
</comment>
<feature type="compositionally biased region" description="Gly residues" evidence="1">
    <location>
        <begin position="126"/>
        <end position="139"/>
    </location>
</feature>
<keyword evidence="4" id="KW-1185">Reference proteome</keyword>
<proteinExistence type="predicted"/>
<evidence type="ECO:0008006" key="5">
    <source>
        <dbReference type="Google" id="ProtNLM"/>
    </source>
</evidence>
<evidence type="ECO:0000313" key="4">
    <source>
        <dbReference type="Proteomes" id="UP001433268"/>
    </source>
</evidence>
<keyword evidence="2" id="KW-0732">Signal</keyword>
<reference evidence="3 4" key="1">
    <citation type="submission" date="2023-01" db="EMBL/GenBank/DDBJ databases">
        <title>Analysis of 21 Apiospora genomes using comparative genomics revels a genus with tremendous synthesis potential of carbohydrate active enzymes and secondary metabolites.</title>
        <authorList>
            <person name="Sorensen T."/>
        </authorList>
    </citation>
    <scope>NUCLEOTIDE SEQUENCE [LARGE SCALE GENOMIC DNA]</scope>
    <source>
        <strain evidence="3 4">CBS 114990</strain>
    </source>
</reference>
<dbReference type="PROSITE" id="PS51257">
    <property type="entry name" value="PROKAR_LIPOPROTEIN"/>
    <property type="match status" value="1"/>
</dbReference>
<evidence type="ECO:0000313" key="3">
    <source>
        <dbReference type="EMBL" id="KAK8075180.1"/>
    </source>
</evidence>
<name>A0ABR1VVA1_9PEZI</name>
<protein>
    <recommendedName>
        <fullName evidence="5">Trihydrophobin</fullName>
    </recommendedName>
</protein>
<gene>
    <name evidence="3" type="ORF">PG997_009843</name>
</gene>
<sequence length="164" mass="15975">MKLLSIVPSLLLATLASACVQEGRACAAGGEKCCLRRSCVSNTQGSSLGFCVSLDADSLLQQPMPTPVPAAAPPAMGGAGGAAGQPNNGGMGGGMPNGNNGNGQMPAPADMNNGGQPANPNNGQQGNNGPGMFPVGGGQPMSANAPGKVNTGSAPPFYIVPTEN</sequence>
<dbReference type="EMBL" id="JAQQWN010000007">
    <property type="protein sequence ID" value="KAK8075180.1"/>
    <property type="molecule type" value="Genomic_DNA"/>
</dbReference>
<feature type="region of interest" description="Disordered" evidence="1">
    <location>
        <begin position="67"/>
        <end position="164"/>
    </location>
</feature>